<proteinExistence type="predicted"/>
<comment type="caution">
    <text evidence="2">The sequence shown here is derived from an EMBL/GenBank/DDBJ whole genome shotgun (WGS) entry which is preliminary data.</text>
</comment>
<keyword evidence="3" id="KW-1185">Reference proteome</keyword>
<dbReference type="AlphaFoldDB" id="A0AAV4ILH4"/>
<accession>A0AAV4ILH4</accession>
<dbReference type="Proteomes" id="UP000762676">
    <property type="component" value="Unassembled WGS sequence"/>
</dbReference>
<protein>
    <submittedName>
        <fullName evidence="2">Uncharacterized protein</fullName>
    </submittedName>
</protein>
<sequence length="152" mass="17565">MKDADQLRSVVLDRRKWRRLSPNVREATEMTTGQITRLDSGPLHAGTHGKDARGVNRMTPLPRNLHYSMRVKRRRWWECKIQRPRKDLTSGDPMRPGNLELGNCLEKRLTRFVQSRPDLQHSVVSSIRSRLPAHDNLVTTTTTPVKTTAMFN</sequence>
<evidence type="ECO:0000313" key="2">
    <source>
        <dbReference type="EMBL" id="GFS09627.1"/>
    </source>
</evidence>
<gene>
    <name evidence="2" type="ORF">ElyMa_003041500</name>
</gene>
<dbReference type="EMBL" id="BMAT01006297">
    <property type="protein sequence ID" value="GFS09627.1"/>
    <property type="molecule type" value="Genomic_DNA"/>
</dbReference>
<feature type="region of interest" description="Disordered" evidence="1">
    <location>
        <begin position="37"/>
        <end position="58"/>
    </location>
</feature>
<reference evidence="2 3" key="1">
    <citation type="journal article" date="2021" name="Elife">
        <title>Chloroplast acquisition without the gene transfer in kleptoplastic sea slugs, Plakobranchus ocellatus.</title>
        <authorList>
            <person name="Maeda T."/>
            <person name="Takahashi S."/>
            <person name="Yoshida T."/>
            <person name="Shimamura S."/>
            <person name="Takaki Y."/>
            <person name="Nagai Y."/>
            <person name="Toyoda A."/>
            <person name="Suzuki Y."/>
            <person name="Arimoto A."/>
            <person name="Ishii H."/>
            <person name="Satoh N."/>
            <person name="Nishiyama T."/>
            <person name="Hasebe M."/>
            <person name="Maruyama T."/>
            <person name="Minagawa J."/>
            <person name="Obokata J."/>
            <person name="Shigenobu S."/>
        </authorList>
    </citation>
    <scope>NUCLEOTIDE SEQUENCE [LARGE SCALE GENOMIC DNA]</scope>
</reference>
<evidence type="ECO:0000256" key="1">
    <source>
        <dbReference type="SAM" id="MobiDB-lite"/>
    </source>
</evidence>
<name>A0AAV4ILH4_9GAST</name>
<organism evidence="2 3">
    <name type="scientific">Elysia marginata</name>
    <dbReference type="NCBI Taxonomy" id="1093978"/>
    <lineage>
        <taxon>Eukaryota</taxon>
        <taxon>Metazoa</taxon>
        <taxon>Spiralia</taxon>
        <taxon>Lophotrochozoa</taxon>
        <taxon>Mollusca</taxon>
        <taxon>Gastropoda</taxon>
        <taxon>Heterobranchia</taxon>
        <taxon>Euthyneura</taxon>
        <taxon>Panpulmonata</taxon>
        <taxon>Sacoglossa</taxon>
        <taxon>Placobranchoidea</taxon>
        <taxon>Plakobranchidae</taxon>
        <taxon>Elysia</taxon>
    </lineage>
</organism>
<evidence type="ECO:0000313" key="3">
    <source>
        <dbReference type="Proteomes" id="UP000762676"/>
    </source>
</evidence>